<dbReference type="PANTHER" id="PTHR10884">
    <property type="entry name" value="NADH DEHYDROGENASE UBIQUINONE IRON-SULFUR PROTEIN 3"/>
    <property type="match status" value="1"/>
</dbReference>
<evidence type="ECO:0000256" key="3">
    <source>
        <dbReference type="ARBA" id="ARBA00020084"/>
    </source>
</evidence>
<evidence type="ECO:0000256" key="4">
    <source>
        <dbReference type="ARBA" id="ARBA00022448"/>
    </source>
</evidence>
<evidence type="ECO:0000256" key="7">
    <source>
        <dbReference type="ARBA" id="ARBA00023075"/>
    </source>
</evidence>
<gene>
    <name evidence="12" type="primary">LOC112682060</name>
</gene>
<keyword evidence="5 9" id="KW-1278">Translocase</keyword>
<keyword evidence="6 9" id="KW-0520">NAD</keyword>
<dbReference type="OrthoDB" id="37721at2759"/>
<evidence type="ECO:0000256" key="5">
    <source>
        <dbReference type="ARBA" id="ARBA00022967"/>
    </source>
</evidence>
<keyword evidence="11" id="KW-1185">Reference proteome</keyword>
<reference evidence="12" key="1">
    <citation type="submission" date="2025-08" db="UniProtKB">
        <authorList>
            <consortium name="RefSeq"/>
        </authorList>
    </citation>
    <scope>IDENTIFICATION</scope>
    <source>
        <tissue evidence="12">Whole body</tissue>
    </source>
</reference>
<name>A0A8B8FCY9_9HEMI</name>
<evidence type="ECO:0000313" key="11">
    <source>
        <dbReference type="Proteomes" id="UP000694846"/>
    </source>
</evidence>
<dbReference type="NCBIfam" id="NF004733">
    <property type="entry name" value="PRK06074.1-5"/>
    <property type="match status" value="1"/>
</dbReference>
<dbReference type="GO" id="GO:0008137">
    <property type="term" value="F:NADH dehydrogenase (ubiquinone) activity"/>
    <property type="evidence" value="ECO:0007669"/>
    <property type="project" value="UniProtKB-EC"/>
</dbReference>
<evidence type="ECO:0000259" key="10">
    <source>
        <dbReference type="Pfam" id="PF00329"/>
    </source>
</evidence>
<evidence type="ECO:0000256" key="6">
    <source>
        <dbReference type="ARBA" id="ARBA00023027"/>
    </source>
</evidence>
<dbReference type="Gene3D" id="3.30.460.80">
    <property type="entry name" value="NADH:ubiquinone oxidoreductase, 30kDa subunit"/>
    <property type="match status" value="1"/>
</dbReference>
<dbReference type="InterPro" id="IPR020396">
    <property type="entry name" value="NADH_UbQ_OxRdtase_CS"/>
</dbReference>
<evidence type="ECO:0000256" key="8">
    <source>
        <dbReference type="ARBA" id="ARBA00049551"/>
    </source>
</evidence>
<accession>A0A8B8FCY9</accession>
<evidence type="ECO:0000256" key="2">
    <source>
        <dbReference type="ARBA" id="ARBA00007569"/>
    </source>
</evidence>
<keyword evidence="4 9" id="KW-0813">Transport</keyword>
<dbReference type="GO" id="GO:0016020">
    <property type="term" value="C:membrane"/>
    <property type="evidence" value="ECO:0007669"/>
    <property type="project" value="UniProtKB-ARBA"/>
</dbReference>
<protein>
    <recommendedName>
        <fullName evidence="3">NADH dehydrogenase [ubiquinone] iron-sulfur protein 3, mitochondrial</fullName>
    </recommendedName>
</protein>
<dbReference type="InterPro" id="IPR001268">
    <property type="entry name" value="NADH_UbQ_OxRdtase_30kDa_su"/>
</dbReference>
<sequence>MAVRIINKVFQQSKLLGLHKGTTQAISFPNSILGRARFQSTEVPKETRPTVRKTDELVKQNLAEFGKYVAECLPKYVQKVQIVIGDELEILIAPEGVLPVLQFLKDHHNAQFSNLSDLCAVDIPQRSNRFEIVYNLLSVRFNSRIRVKTYTDELTPIDSATPIFQAANWYEREIWDMFGVFFSNHPDLRRILTDYGFEGHPFRKDFPLSGYVEVRYDDDKKRVVVEPLEMAQEFRRFELSAPWEQFPNFRNVPPPTEEIPLDKEKK</sequence>
<evidence type="ECO:0000256" key="1">
    <source>
        <dbReference type="ARBA" id="ARBA00004173"/>
    </source>
</evidence>
<dbReference type="GeneID" id="112682060"/>
<dbReference type="PANTHER" id="PTHR10884:SF14">
    <property type="entry name" value="NADH DEHYDROGENASE [UBIQUINONE] IRON-SULFUR PROTEIN 3, MITOCHONDRIAL"/>
    <property type="match status" value="1"/>
</dbReference>
<dbReference type="PROSITE" id="PS00542">
    <property type="entry name" value="COMPLEX1_30K"/>
    <property type="match status" value="1"/>
</dbReference>
<dbReference type="InterPro" id="IPR010218">
    <property type="entry name" value="NADH_DH_suC"/>
</dbReference>
<evidence type="ECO:0000256" key="9">
    <source>
        <dbReference type="RuleBase" id="RU003456"/>
    </source>
</evidence>
<comment type="subcellular location">
    <subcellularLocation>
        <location evidence="1">Mitochondrion</location>
    </subcellularLocation>
</comment>
<dbReference type="FunFam" id="3.30.460.80:FF:000002">
    <property type="entry name" value="NADH dehydrogenase iron-sulfur protein 3, mitochondrial"/>
    <property type="match status" value="1"/>
</dbReference>
<feature type="domain" description="NADH:ubiquinone oxidoreductase 30kDa subunit" evidence="10">
    <location>
        <begin position="91"/>
        <end position="211"/>
    </location>
</feature>
<dbReference type="Pfam" id="PF00329">
    <property type="entry name" value="Complex1_30kDa"/>
    <property type="match status" value="1"/>
</dbReference>
<keyword evidence="7" id="KW-0830">Ubiquinone</keyword>
<proteinExistence type="inferred from homology"/>
<dbReference type="HAMAP" id="MF_01357">
    <property type="entry name" value="NDH1_NuoC"/>
    <property type="match status" value="1"/>
</dbReference>
<dbReference type="NCBIfam" id="TIGR01961">
    <property type="entry name" value="NuoC_fam"/>
    <property type="match status" value="1"/>
</dbReference>
<dbReference type="Proteomes" id="UP000694846">
    <property type="component" value="Unplaced"/>
</dbReference>
<dbReference type="SUPFAM" id="SSF143243">
    <property type="entry name" value="Nqo5-like"/>
    <property type="match status" value="1"/>
</dbReference>
<comment type="similarity">
    <text evidence="2 9">Belongs to the complex I 30 kDa subunit family.</text>
</comment>
<dbReference type="CTD" id="38378"/>
<organism evidence="11 12">
    <name type="scientific">Sipha flava</name>
    <name type="common">yellow sugarcane aphid</name>
    <dbReference type="NCBI Taxonomy" id="143950"/>
    <lineage>
        <taxon>Eukaryota</taxon>
        <taxon>Metazoa</taxon>
        <taxon>Ecdysozoa</taxon>
        <taxon>Arthropoda</taxon>
        <taxon>Hexapoda</taxon>
        <taxon>Insecta</taxon>
        <taxon>Pterygota</taxon>
        <taxon>Neoptera</taxon>
        <taxon>Paraneoptera</taxon>
        <taxon>Hemiptera</taxon>
        <taxon>Sternorrhyncha</taxon>
        <taxon>Aphidomorpha</taxon>
        <taxon>Aphidoidea</taxon>
        <taxon>Aphididae</taxon>
        <taxon>Sipha</taxon>
    </lineage>
</organism>
<dbReference type="AlphaFoldDB" id="A0A8B8FCY9"/>
<dbReference type="RefSeq" id="XP_025408307.1">
    <property type="nucleotide sequence ID" value="XM_025552522.1"/>
</dbReference>
<dbReference type="GO" id="GO:0016651">
    <property type="term" value="F:oxidoreductase activity, acting on NAD(P)H"/>
    <property type="evidence" value="ECO:0007669"/>
    <property type="project" value="InterPro"/>
</dbReference>
<evidence type="ECO:0000313" key="12">
    <source>
        <dbReference type="RefSeq" id="XP_025408307.1"/>
    </source>
</evidence>
<comment type="catalytic activity">
    <reaction evidence="8">
        <text>a ubiquinone + NADH + 5 H(+)(in) = a ubiquinol + NAD(+) + 4 H(+)(out)</text>
        <dbReference type="Rhea" id="RHEA:29091"/>
        <dbReference type="Rhea" id="RHEA-COMP:9565"/>
        <dbReference type="Rhea" id="RHEA-COMP:9566"/>
        <dbReference type="ChEBI" id="CHEBI:15378"/>
        <dbReference type="ChEBI" id="CHEBI:16389"/>
        <dbReference type="ChEBI" id="CHEBI:17976"/>
        <dbReference type="ChEBI" id="CHEBI:57540"/>
        <dbReference type="ChEBI" id="CHEBI:57945"/>
        <dbReference type="EC" id="7.1.1.2"/>
    </reaction>
</comment>
<dbReference type="GO" id="GO:0005739">
    <property type="term" value="C:mitochondrion"/>
    <property type="evidence" value="ECO:0007669"/>
    <property type="project" value="UniProtKB-SubCell"/>
</dbReference>
<dbReference type="InterPro" id="IPR037232">
    <property type="entry name" value="NADH_quin_OxRdtase_su_C/D-like"/>
</dbReference>